<keyword evidence="3" id="KW-1185">Reference proteome</keyword>
<dbReference type="PANTHER" id="PTHR12631">
    <property type="entry name" value="ALPHA-L-IDURONIDASE"/>
    <property type="match status" value="1"/>
</dbReference>
<evidence type="ECO:0000256" key="1">
    <source>
        <dbReference type="SAM" id="MobiDB-lite"/>
    </source>
</evidence>
<evidence type="ECO:0000313" key="3">
    <source>
        <dbReference type="Proteomes" id="UP000240739"/>
    </source>
</evidence>
<proteinExistence type="predicted"/>
<name>A0A2T4UCB6_9ACTN</name>
<sequence length="498" mass="54484">MDLAKLLRPAALDGLERQARDRARVRDPAPDRRAARRRRADRRQRRARPQRDARGRTRSRSADHRGQRHRVPGLRADGRRAHRRGLDRRRQLRRHPGRAARTDGHAARRRPARRLQPARRARDVSGRRARRRLAAVAGAAALAALAGCGGGEQPVRTLDPPAHRGVAVDIVFGTPASAELAEVDAAAELGADAIRVAVQWAGMEPLRAGELADWYVQRLDGLVARARRAGLQVLLTPVFTPCWAVDAAGGAPCASPAAAQQVQTTHPRDPADYARFAGRLARRYGDALAGLEVWNEPNLPGFWAPQDAARDYVRLVRATRQELLRVAPRLPLVAGALAGGDAPFLEQLYGEGLADEIDVLSVHAYNDGRPPERGLPARFARAAFRQGLLAVKGVVERRDAGRTVWVTEIGWNTSTQRGELFNDGVGEAEQAAYLGRALARLQAPGTALGFPESVFVYRLRDPRQAPADPQQNYGLIAADGRRKPAFAAVRRAFAARRG</sequence>
<evidence type="ECO:0000313" key="2">
    <source>
        <dbReference type="EMBL" id="PTL54852.1"/>
    </source>
</evidence>
<comment type="caution">
    <text evidence="2">The sequence shown here is derived from an EMBL/GenBank/DDBJ whole genome shotgun (WGS) entry which is preliminary data.</text>
</comment>
<dbReference type="SUPFAM" id="SSF51445">
    <property type="entry name" value="(Trans)glycosidases"/>
    <property type="match status" value="1"/>
</dbReference>
<feature type="region of interest" description="Disordered" evidence="1">
    <location>
        <begin position="18"/>
        <end position="127"/>
    </location>
</feature>
<protein>
    <submittedName>
        <fullName evidence="2">Uncharacterized protein</fullName>
    </submittedName>
</protein>
<dbReference type="PANTHER" id="PTHR12631:SF10">
    <property type="entry name" value="BETA-XYLOSIDASE-LIKE PROTEIN-RELATED"/>
    <property type="match status" value="1"/>
</dbReference>
<feature type="compositionally biased region" description="Basic residues" evidence="1">
    <location>
        <begin position="107"/>
        <end position="119"/>
    </location>
</feature>
<reference evidence="2 3" key="1">
    <citation type="submission" date="2018-03" db="EMBL/GenBank/DDBJ databases">
        <title>Aquarubrobacter algicola gen. nov., sp. nov., a novel actinobacterium isolated from shallow eutrophic lake during the end of cyanobacterial harmful algal blooms.</title>
        <authorList>
            <person name="Chun S.J."/>
        </authorList>
    </citation>
    <scope>NUCLEOTIDE SEQUENCE [LARGE SCALE GENOMIC DNA]</scope>
    <source>
        <strain evidence="2 3">Seoho-28</strain>
    </source>
</reference>
<dbReference type="AlphaFoldDB" id="A0A2T4UCB6"/>
<dbReference type="EMBL" id="PYYB01000004">
    <property type="protein sequence ID" value="PTL54852.1"/>
    <property type="molecule type" value="Genomic_DNA"/>
</dbReference>
<feature type="compositionally biased region" description="Basic and acidic residues" evidence="1">
    <location>
        <begin position="18"/>
        <end position="33"/>
    </location>
</feature>
<organism evidence="2 3">
    <name type="scientific">Paraconexibacter algicola</name>
    <dbReference type="NCBI Taxonomy" id="2133960"/>
    <lineage>
        <taxon>Bacteria</taxon>
        <taxon>Bacillati</taxon>
        <taxon>Actinomycetota</taxon>
        <taxon>Thermoleophilia</taxon>
        <taxon>Solirubrobacterales</taxon>
        <taxon>Paraconexibacteraceae</taxon>
        <taxon>Paraconexibacter</taxon>
    </lineage>
</organism>
<gene>
    <name evidence="2" type="ORF">C7Y72_19910</name>
</gene>
<dbReference type="GO" id="GO:0004553">
    <property type="term" value="F:hydrolase activity, hydrolyzing O-glycosyl compounds"/>
    <property type="evidence" value="ECO:0007669"/>
    <property type="project" value="TreeGrafter"/>
</dbReference>
<dbReference type="InterPro" id="IPR051923">
    <property type="entry name" value="Glycosyl_Hydrolase_39"/>
</dbReference>
<dbReference type="Gene3D" id="3.20.20.80">
    <property type="entry name" value="Glycosidases"/>
    <property type="match status" value="1"/>
</dbReference>
<feature type="compositionally biased region" description="Basic residues" evidence="1">
    <location>
        <begin position="80"/>
        <end position="98"/>
    </location>
</feature>
<feature type="compositionally biased region" description="Basic residues" evidence="1">
    <location>
        <begin position="34"/>
        <end position="48"/>
    </location>
</feature>
<dbReference type="InterPro" id="IPR017853">
    <property type="entry name" value="GH"/>
</dbReference>
<accession>A0A2T4UCB6</accession>
<dbReference type="Proteomes" id="UP000240739">
    <property type="component" value="Unassembled WGS sequence"/>
</dbReference>
<feature type="compositionally biased region" description="Basic and acidic residues" evidence="1">
    <location>
        <begin position="49"/>
        <end position="65"/>
    </location>
</feature>